<evidence type="ECO:0000313" key="3">
    <source>
        <dbReference type="Proteomes" id="UP001162156"/>
    </source>
</evidence>
<reference evidence="2" key="1">
    <citation type="journal article" date="2023" name="Insect Mol. Biol.">
        <title>Genome sequencing provides insights into the evolution of gene families encoding plant cell wall-degrading enzymes in longhorned beetles.</title>
        <authorList>
            <person name="Shin N.R."/>
            <person name="Okamura Y."/>
            <person name="Kirsch R."/>
            <person name="Pauchet Y."/>
        </authorList>
    </citation>
    <scope>NUCLEOTIDE SEQUENCE</scope>
    <source>
        <strain evidence="2">RBIC_L_NR</strain>
    </source>
</reference>
<name>A0AAV8XNR5_9CUCU</name>
<dbReference type="AlphaFoldDB" id="A0AAV8XNR5"/>
<dbReference type="EMBL" id="JANEYF010003022">
    <property type="protein sequence ID" value="KAJ8940113.1"/>
    <property type="molecule type" value="Genomic_DNA"/>
</dbReference>
<protein>
    <submittedName>
        <fullName evidence="2">Uncharacterized protein</fullName>
    </submittedName>
</protein>
<evidence type="ECO:0000256" key="1">
    <source>
        <dbReference type="SAM" id="MobiDB-lite"/>
    </source>
</evidence>
<gene>
    <name evidence="2" type="ORF">NQ314_010839</name>
</gene>
<feature type="compositionally biased region" description="Low complexity" evidence="1">
    <location>
        <begin position="76"/>
        <end position="87"/>
    </location>
</feature>
<feature type="region of interest" description="Disordered" evidence="1">
    <location>
        <begin position="105"/>
        <end position="124"/>
    </location>
</feature>
<feature type="region of interest" description="Disordered" evidence="1">
    <location>
        <begin position="1"/>
        <end position="39"/>
    </location>
</feature>
<feature type="compositionally biased region" description="Polar residues" evidence="1">
    <location>
        <begin position="22"/>
        <end position="39"/>
    </location>
</feature>
<keyword evidence="3" id="KW-1185">Reference proteome</keyword>
<comment type="caution">
    <text evidence="2">The sequence shown here is derived from an EMBL/GenBank/DDBJ whole genome shotgun (WGS) entry which is preliminary data.</text>
</comment>
<feature type="compositionally biased region" description="Polar residues" evidence="1">
    <location>
        <begin position="53"/>
        <end position="71"/>
    </location>
</feature>
<accession>A0AAV8XNR5</accession>
<evidence type="ECO:0000313" key="2">
    <source>
        <dbReference type="EMBL" id="KAJ8940113.1"/>
    </source>
</evidence>
<proteinExistence type="predicted"/>
<dbReference type="Proteomes" id="UP001162156">
    <property type="component" value="Unassembled WGS sequence"/>
</dbReference>
<organism evidence="2 3">
    <name type="scientific">Rhamnusium bicolor</name>
    <dbReference type="NCBI Taxonomy" id="1586634"/>
    <lineage>
        <taxon>Eukaryota</taxon>
        <taxon>Metazoa</taxon>
        <taxon>Ecdysozoa</taxon>
        <taxon>Arthropoda</taxon>
        <taxon>Hexapoda</taxon>
        <taxon>Insecta</taxon>
        <taxon>Pterygota</taxon>
        <taxon>Neoptera</taxon>
        <taxon>Endopterygota</taxon>
        <taxon>Coleoptera</taxon>
        <taxon>Polyphaga</taxon>
        <taxon>Cucujiformia</taxon>
        <taxon>Chrysomeloidea</taxon>
        <taxon>Cerambycidae</taxon>
        <taxon>Lepturinae</taxon>
        <taxon>Rhagiini</taxon>
        <taxon>Rhamnusium</taxon>
    </lineage>
</organism>
<sequence length="272" mass="30012">MEEDEDEITSLSKTSSTVTLTQHNVQSLSRTSTSTFQSDTKLDIIPQCHIITQQASGDSLESESESISQKVSPRYSLLSKSPHSSSSQEDYELDAKQANKGQFLSAGHRSETAKSMESLRASPRSFLTSSERDMRRMYSEASEAKSLESIEREIKLKRHAVSGEGAMLTSSGSTLGSDDAISAERRRVLWSGKMRIPQHLSLPPPAGYLNLSPGDRKLTILSPHSPHKMPDFLYLSAATLKARRKKANILPKLVLPRSDSDISEVFSEQGLE</sequence>
<feature type="region of interest" description="Disordered" evidence="1">
    <location>
        <begin position="53"/>
        <end position="94"/>
    </location>
</feature>
<feature type="compositionally biased region" description="Low complexity" evidence="1">
    <location>
        <begin position="9"/>
        <end position="21"/>
    </location>
</feature>